<accession>A0ABZ2KNN2</accession>
<name>A0ABZ2KNN2_9BACT</name>
<evidence type="ECO:0008006" key="3">
    <source>
        <dbReference type="Google" id="ProtNLM"/>
    </source>
</evidence>
<sequence>MEDLYWHPYMNLFRVNADGTLDTSFAGTGNLKLAMRRLGAGNDSLRYSPSAVTTTPDGKIAVLFSYQPTHYSDPFSYALVRLQLDGTPDPTLGGNGIVFFGQNEYSKLAVQQDGKLIVTGTRDKEAVVARLNVDGSFDTSFGSNGQMHFDAPQLEYGTSGSYTRIADIAVQPDGKVLVAGHLSSATSLYSYDALVARVTVNGRLDASFGENGIVATDIAGGTDEARSIALQKDGRIVVSGSATVQEPGDAGARVRKTVVLRYRRNGSLDMSWNCSGYALYDAGTHADSAIDRSGRILLGGYTSSAPWDLLTVRLRGTRVAHATEITESAESEGDAPNVDVAPTAEAAQGGCATSGMPSNAKDALVPLLLAAGAIIGHRRRRRGMSPC</sequence>
<dbReference type="Gene3D" id="2.80.10.50">
    <property type="match status" value="2"/>
</dbReference>
<protein>
    <recommendedName>
        <fullName evidence="3">Delta-60 repeat domain-containing protein</fullName>
    </recommendedName>
</protein>
<dbReference type="Pfam" id="PF17164">
    <property type="entry name" value="DUF5122"/>
    <property type="match status" value="5"/>
</dbReference>
<dbReference type="InterPro" id="IPR013431">
    <property type="entry name" value="Delta_60_rpt"/>
</dbReference>
<gene>
    <name evidence="1" type="ORF">LZC95_39510</name>
</gene>
<proteinExistence type="predicted"/>
<evidence type="ECO:0000313" key="2">
    <source>
        <dbReference type="Proteomes" id="UP001379533"/>
    </source>
</evidence>
<dbReference type="EMBL" id="CP089982">
    <property type="protein sequence ID" value="WXB00258.1"/>
    <property type="molecule type" value="Genomic_DNA"/>
</dbReference>
<keyword evidence="2" id="KW-1185">Reference proteome</keyword>
<evidence type="ECO:0000313" key="1">
    <source>
        <dbReference type="EMBL" id="WXB00258.1"/>
    </source>
</evidence>
<reference evidence="1 2" key="1">
    <citation type="submission" date="2021-12" db="EMBL/GenBank/DDBJ databases">
        <title>Discovery of the Pendulisporaceae a myxobacterial family with distinct sporulation behavior and unique specialized metabolism.</title>
        <authorList>
            <person name="Garcia R."/>
            <person name="Popoff A."/>
            <person name="Bader C.D."/>
            <person name="Loehr J."/>
            <person name="Walesch S."/>
            <person name="Walt C."/>
            <person name="Boldt J."/>
            <person name="Bunk B."/>
            <person name="Haeckl F.J.F.P.J."/>
            <person name="Gunesch A.P."/>
            <person name="Birkelbach J."/>
            <person name="Nuebel U."/>
            <person name="Pietschmann T."/>
            <person name="Bach T."/>
            <person name="Mueller R."/>
        </authorList>
    </citation>
    <scope>NUCLEOTIDE SEQUENCE [LARGE SCALE GENOMIC DNA]</scope>
    <source>
        <strain evidence="1 2">MSr12523</strain>
    </source>
</reference>
<dbReference type="NCBIfam" id="TIGR02608">
    <property type="entry name" value="delta_60_rpt"/>
    <property type="match status" value="5"/>
</dbReference>
<organism evidence="1 2">
    <name type="scientific">Pendulispora brunnea</name>
    <dbReference type="NCBI Taxonomy" id="2905690"/>
    <lineage>
        <taxon>Bacteria</taxon>
        <taxon>Pseudomonadati</taxon>
        <taxon>Myxococcota</taxon>
        <taxon>Myxococcia</taxon>
        <taxon>Myxococcales</taxon>
        <taxon>Sorangiineae</taxon>
        <taxon>Pendulisporaceae</taxon>
        <taxon>Pendulispora</taxon>
    </lineage>
</organism>
<dbReference type="SUPFAM" id="SSF101898">
    <property type="entry name" value="NHL repeat"/>
    <property type="match status" value="1"/>
</dbReference>
<dbReference type="Proteomes" id="UP001379533">
    <property type="component" value="Chromosome"/>
</dbReference>